<dbReference type="PANTHER" id="PTHR11960:SF8">
    <property type="entry name" value="EUKARYOTIC TRANSLATION INITIATION FACTOR 4E1-RELATED"/>
    <property type="match status" value="1"/>
</dbReference>
<protein>
    <submittedName>
        <fullName evidence="7">Uncharacterized protein</fullName>
    </submittedName>
</protein>
<dbReference type="InterPro" id="IPR023398">
    <property type="entry name" value="TIF_eIF4e-like"/>
</dbReference>
<keyword evidence="2 6" id="KW-0396">Initiation factor</keyword>
<dbReference type="InterPro" id="IPR001040">
    <property type="entry name" value="TIF_eIF_4E"/>
</dbReference>
<dbReference type="GO" id="GO:0016281">
    <property type="term" value="C:eukaryotic translation initiation factor 4F complex"/>
    <property type="evidence" value="ECO:0007669"/>
    <property type="project" value="TreeGrafter"/>
</dbReference>
<dbReference type="PANTHER" id="PTHR11960">
    <property type="entry name" value="EUKARYOTIC TRANSLATION INITIATION FACTOR 4E RELATED"/>
    <property type="match status" value="1"/>
</dbReference>
<accession>A0A7S1VGM2</accession>
<dbReference type="AlphaFoldDB" id="A0A7S1VGM2"/>
<gene>
    <name evidence="7" type="ORF">GOCE00092_LOCUS20871</name>
</gene>
<comment type="similarity">
    <text evidence="1 6">Belongs to the eukaryotic initiation factor 4E family.</text>
</comment>
<dbReference type="GO" id="GO:0006417">
    <property type="term" value="P:regulation of translation"/>
    <property type="evidence" value="ECO:0007669"/>
    <property type="project" value="UniProtKB-KW"/>
</dbReference>
<sequence length="193" mass="22322">MTDKATTGATKLHRKWVLWYDNPRMAPEGTEWIDNLKHCGTFETVEEFWTIFNHVKPPSNLPVHSNYHLFKEGTKPMWEDPENKDGGKFVLTIPKKDSRQGRCDEWWLYTVLSIVGETIDLNGNQVCGAVVSIRKSNDRVALWLKSSEKTTCVEIGERWKKALQLNRTSLTYQLHNDAKQSGHSFQNDVKFKV</sequence>
<keyword evidence="4 6" id="KW-0694">RNA-binding</keyword>
<evidence type="ECO:0000256" key="5">
    <source>
        <dbReference type="ARBA" id="ARBA00022917"/>
    </source>
</evidence>
<keyword evidence="5 6" id="KW-0648">Protein biosynthesis</keyword>
<dbReference type="Pfam" id="PF01652">
    <property type="entry name" value="IF4E"/>
    <property type="match status" value="1"/>
</dbReference>
<organism evidence="7">
    <name type="scientific">Grammatophora oceanica</name>
    <dbReference type="NCBI Taxonomy" id="210454"/>
    <lineage>
        <taxon>Eukaryota</taxon>
        <taxon>Sar</taxon>
        <taxon>Stramenopiles</taxon>
        <taxon>Ochrophyta</taxon>
        <taxon>Bacillariophyta</taxon>
        <taxon>Fragilariophyceae</taxon>
        <taxon>Fragilariophycidae</taxon>
        <taxon>Rhabdonematales</taxon>
        <taxon>Grammatophoraceae</taxon>
        <taxon>Grammatophora</taxon>
    </lineage>
</organism>
<evidence type="ECO:0000256" key="4">
    <source>
        <dbReference type="ARBA" id="ARBA00022884"/>
    </source>
</evidence>
<evidence type="ECO:0000313" key="7">
    <source>
        <dbReference type="EMBL" id="CAD9299285.1"/>
    </source>
</evidence>
<reference evidence="7" key="1">
    <citation type="submission" date="2021-01" db="EMBL/GenBank/DDBJ databases">
        <authorList>
            <person name="Corre E."/>
            <person name="Pelletier E."/>
            <person name="Niang G."/>
            <person name="Scheremetjew M."/>
            <person name="Finn R."/>
            <person name="Kale V."/>
            <person name="Holt S."/>
            <person name="Cochrane G."/>
            <person name="Meng A."/>
            <person name="Brown T."/>
            <person name="Cohen L."/>
        </authorList>
    </citation>
    <scope>NUCLEOTIDE SEQUENCE</scope>
    <source>
        <strain evidence="7">CCMP 410</strain>
    </source>
</reference>
<dbReference type="EMBL" id="HBGK01039992">
    <property type="protein sequence ID" value="CAD9299285.1"/>
    <property type="molecule type" value="Transcribed_RNA"/>
</dbReference>
<evidence type="ECO:0000256" key="2">
    <source>
        <dbReference type="ARBA" id="ARBA00022540"/>
    </source>
</evidence>
<evidence type="ECO:0000256" key="1">
    <source>
        <dbReference type="ARBA" id="ARBA00009860"/>
    </source>
</evidence>
<evidence type="ECO:0000256" key="6">
    <source>
        <dbReference type="RuleBase" id="RU004374"/>
    </source>
</evidence>
<evidence type="ECO:0000256" key="3">
    <source>
        <dbReference type="ARBA" id="ARBA00022845"/>
    </source>
</evidence>
<name>A0A7S1VGM2_9STRA</name>
<dbReference type="GO" id="GO:0003743">
    <property type="term" value="F:translation initiation factor activity"/>
    <property type="evidence" value="ECO:0007669"/>
    <property type="project" value="UniProtKB-KW"/>
</dbReference>
<dbReference type="SUPFAM" id="SSF55418">
    <property type="entry name" value="eIF4e-like"/>
    <property type="match status" value="1"/>
</dbReference>
<dbReference type="Gene3D" id="3.30.760.10">
    <property type="entry name" value="RNA Cap, Translation Initiation Factor Eif4e"/>
    <property type="match status" value="1"/>
</dbReference>
<keyword evidence="3" id="KW-0810">Translation regulation</keyword>
<dbReference type="GO" id="GO:0000340">
    <property type="term" value="F:RNA 7-methylguanosine cap binding"/>
    <property type="evidence" value="ECO:0007669"/>
    <property type="project" value="TreeGrafter"/>
</dbReference>
<proteinExistence type="inferred from homology"/>